<dbReference type="SUPFAM" id="SSF53474">
    <property type="entry name" value="alpha/beta-Hydrolases"/>
    <property type="match status" value="1"/>
</dbReference>
<dbReference type="FunCoup" id="Q027P2">
    <property type="interactions" value="30"/>
</dbReference>
<dbReference type="Pfam" id="PF11806">
    <property type="entry name" value="Enterochelin_N"/>
    <property type="match status" value="1"/>
</dbReference>
<dbReference type="GO" id="GO:0005737">
    <property type="term" value="C:cytoplasm"/>
    <property type="evidence" value="ECO:0007669"/>
    <property type="project" value="UniProtKB-SubCell"/>
</dbReference>
<dbReference type="Gene3D" id="3.40.50.1820">
    <property type="entry name" value="alpha/beta hydrolase"/>
    <property type="match status" value="1"/>
</dbReference>
<comment type="similarity">
    <text evidence="4">Belongs to the Fes family.</text>
</comment>
<dbReference type="GO" id="GO:0006826">
    <property type="term" value="P:iron ion transport"/>
    <property type="evidence" value="ECO:0007669"/>
    <property type="project" value="InterPro"/>
</dbReference>
<dbReference type="HOGENOM" id="CLU_024314_3_1_0"/>
<dbReference type="InterPro" id="IPR000801">
    <property type="entry name" value="Esterase-like"/>
</dbReference>
<evidence type="ECO:0000256" key="1">
    <source>
        <dbReference type="ARBA" id="ARBA00004496"/>
    </source>
</evidence>
<organism evidence="6">
    <name type="scientific">Solibacter usitatus (strain Ellin6076)</name>
    <dbReference type="NCBI Taxonomy" id="234267"/>
    <lineage>
        <taxon>Bacteria</taxon>
        <taxon>Pseudomonadati</taxon>
        <taxon>Acidobacteriota</taxon>
        <taxon>Terriglobia</taxon>
        <taxon>Bryobacterales</taxon>
        <taxon>Solibacteraceae</taxon>
        <taxon>Candidatus Solibacter</taxon>
    </lineage>
</organism>
<dbReference type="InterPro" id="IPR013783">
    <property type="entry name" value="Ig-like_fold"/>
</dbReference>
<dbReference type="STRING" id="234267.Acid_1775"/>
<dbReference type="PANTHER" id="PTHR48098:SF3">
    <property type="entry name" value="IRON(III) ENTEROBACTIN ESTERASE"/>
    <property type="match status" value="1"/>
</dbReference>
<sequence length="705" mass="77952">MRFGNVCGNANTEKWRTGYFVGLVYSTNRRIGMRLAVVLVGIFAANSGWAADPLAGDWRLNPAKSEFKDKVKAGRVLVEADNAGGYRELYEIIFETAAPLRLTARSQFDGPPEETSLDGQDVRYTSTRIDANAFEITYRDRGTERVSRTMRFTAEPRDRMLTVLTTGSKAVFEKLSEGPLLEAGKSVEQTFGAGAVYEYRIRLKAGEYCAGRIEPKEGGVNGAFYGPDGERLYNLGGPAAENRPFGLEAPVAGIYKLALRSATPAAKSFTLKVDSIVPAEKRVPAAPANAPKEKFPSPRIAALRKAVEAGNREAVAAFWRAIEREGAPIFERPEGNDHDTLVTFLWRGTPATRNVMILWYPYAPAKPADYQMVNIAGTDVWYRTRAIRRGARFAYQLSPNDPLEFNQDSGIQRALTAQADPLNPRKWRNGPFNTKFEYQSALEMPDARPQPYSTKRAGVPEGKVEKSRIQSALLKNEHALSIYTPPGYRKDGPPNGLLVVFDESAYLILVPTPVILDNLLSEKKIAPMVAVLIANPNQETRTRELPPNPAFAEFLNNELIPWVRQHYNVTTDPAKVVVAGSSFGGIASVYAGLRHPETFGNILCQSGSFWWSAAKPEPYTEPNFLAKEFLKSSKLPLRFYMDAGSFEVDIEGEGGAILEPSRHMRDVLLAKGYEVHYQENVGGHDYLSWRGSLADGLLALVGLSK</sequence>
<dbReference type="SUPFAM" id="SSF81296">
    <property type="entry name" value="E set domains"/>
    <property type="match status" value="1"/>
</dbReference>
<dbReference type="KEGG" id="sus:Acid_1775"/>
<evidence type="ECO:0000313" key="6">
    <source>
        <dbReference type="EMBL" id="ABJ82765.1"/>
    </source>
</evidence>
<dbReference type="InterPro" id="IPR014756">
    <property type="entry name" value="Ig_E-set"/>
</dbReference>
<name>Q027P2_SOLUE</name>
<dbReference type="GO" id="GO:0005506">
    <property type="term" value="F:iron ion binding"/>
    <property type="evidence" value="ECO:0007669"/>
    <property type="project" value="InterPro"/>
</dbReference>
<feature type="domain" description="Enterochelin esterase N-terminal" evidence="5">
    <location>
        <begin position="342"/>
        <end position="451"/>
    </location>
</feature>
<proteinExistence type="inferred from homology"/>
<accession>Q027P2</accession>
<dbReference type="ESTHER" id="solue-q027p2">
    <property type="family name" value="A85-IroE-IroD-Fes-Yiel"/>
</dbReference>
<comment type="subcellular location">
    <subcellularLocation>
        <location evidence="1">Cytoplasm</location>
    </subcellularLocation>
</comment>
<keyword evidence="3" id="KW-0378">Hydrolase</keyword>
<dbReference type="PANTHER" id="PTHR48098">
    <property type="entry name" value="ENTEROCHELIN ESTERASE-RELATED"/>
    <property type="match status" value="1"/>
</dbReference>
<dbReference type="Pfam" id="PF00756">
    <property type="entry name" value="Esterase"/>
    <property type="match status" value="1"/>
</dbReference>
<dbReference type="eggNOG" id="COG2382">
    <property type="taxonomic scope" value="Bacteria"/>
</dbReference>
<dbReference type="InParanoid" id="Q027P2"/>
<dbReference type="Gene3D" id="2.60.40.10">
    <property type="entry name" value="Immunoglobulins"/>
    <property type="match status" value="1"/>
</dbReference>
<reference evidence="6" key="1">
    <citation type="submission" date="2006-10" db="EMBL/GenBank/DDBJ databases">
        <title>Complete sequence of Solibacter usitatus Ellin6076.</title>
        <authorList>
            <consortium name="US DOE Joint Genome Institute"/>
            <person name="Copeland A."/>
            <person name="Lucas S."/>
            <person name="Lapidus A."/>
            <person name="Barry K."/>
            <person name="Detter J.C."/>
            <person name="Glavina del Rio T."/>
            <person name="Hammon N."/>
            <person name="Israni S."/>
            <person name="Dalin E."/>
            <person name="Tice H."/>
            <person name="Pitluck S."/>
            <person name="Thompson L.S."/>
            <person name="Brettin T."/>
            <person name="Bruce D."/>
            <person name="Han C."/>
            <person name="Tapia R."/>
            <person name="Gilna P."/>
            <person name="Schmutz J."/>
            <person name="Larimer F."/>
            <person name="Land M."/>
            <person name="Hauser L."/>
            <person name="Kyrpides N."/>
            <person name="Mikhailova N."/>
            <person name="Janssen P.H."/>
            <person name="Kuske C.R."/>
            <person name="Richardson P."/>
        </authorList>
    </citation>
    <scope>NUCLEOTIDE SEQUENCE</scope>
    <source>
        <strain evidence="6">Ellin6076</strain>
    </source>
</reference>
<evidence type="ECO:0000256" key="4">
    <source>
        <dbReference type="ARBA" id="ARBA00024201"/>
    </source>
</evidence>
<protein>
    <submittedName>
        <fullName evidence="6">Putative esterase</fullName>
    </submittedName>
</protein>
<evidence type="ECO:0000259" key="5">
    <source>
        <dbReference type="Pfam" id="PF11806"/>
    </source>
</evidence>
<gene>
    <name evidence="6" type="ordered locus">Acid_1775</name>
</gene>
<dbReference type="InterPro" id="IPR050583">
    <property type="entry name" value="Mycobacterial_A85_antigen"/>
</dbReference>
<dbReference type="InterPro" id="IPR029058">
    <property type="entry name" value="AB_hydrolase_fold"/>
</dbReference>
<dbReference type="InterPro" id="IPR021764">
    <property type="entry name" value="Enterochelin_esterase_N"/>
</dbReference>
<dbReference type="AlphaFoldDB" id="Q027P2"/>
<evidence type="ECO:0000256" key="3">
    <source>
        <dbReference type="ARBA" id="ARBA00022801"/>
    </source>
</evidence>
<evidence type="ECO:0000256" key="2">
    <source>
        <dbReference type="ARBA" id="ARBA00022490"/>
    </source>
</evidence>
<dbReference type="GO" id="GO:0008849">
    <property type="term" value="F:enterochelin esterase activity"/>
    <property type="evidence" value="ECO:0007669"/>
    <property type="project" value="InterPro"/>
</dbReference>
<keyword evidence="2" id="KW-0963">Cytoplasm</keyword>
<dbReference type="EMBL" id="CP000473">
    <property type="protein sequence ID" value="ABJ82765.1"/>
    <property type="molecule type" value="Genomic_DNA"/>
</dbReference>